<protein>
    <submittedName>
        <fullName evidence="2">Uncharacterized protein</fullName>
    </submittedName>
</protein>
<dbReference type="InterPro" id="IPR024079">
    <property type="entry name" value="MetalloPept_cat_dom_sf"/>
</dbReference>
<organism evidence="2 3">
    <name type="scientific">Pseudomonas fluorescens</name>
    <dbReference type="NCBI Taxonomy" id="294"/>
    <lineage>
        <taxon>Bacteria</taxon>
        <taxon>Pseudomonadati</taxon>
        <taxon>Pseudomonadota</taxon>
        <taxon>Gammaproteobacteria</taxon>
        <taxon>Pseudomonadales</taxon>
        <taxon>Pseudomonadaceae</taxon>
        <taxon>Pseudomonas</taxon>
    </lineage>
</organism>
<dbReference type="RefSeq" id="WP_150769003.1">
    <property type="nucleotide sequence ID" value="NZ_CABVIY010000001.1"/>
</dbReference>
<reference evidence="2 3" key="1">
    <citation type="submission" date="2019-09" db="EMBL/GenBank/DDBJ databases">
        <authorList>
            <person name="Chandra G."/>
            <person name="Truman W A."/>
        </authorList>
    </citation>
    <scope>NUCLEOTIDE SEQUENCE [LARGE SCALE GENOMIC DNA]</scope>
    <source>
        <strain evidence="2">PS918</strain>
    </source>
</reference>
<dbReference type="Gene3D" id="3.40.390.10">
    <property type="entry name" value="Collagenase (Catalytic Domain)"/>
    <property type="match status" value="1"/>
</dbReference>
<dbReference type="OrthoDB" id="7032306at2"/>
<evidence type="ECO:0000313" key="3">
    <source>
        <dbReference type="Proteomes" id="UP000326611"/>
    </source>
</evidence>
<dbReference type="Proteomes" id="UP000326611">
    <property type="component" value="Unassembled WGS sequence"/>
</dbReference>
<gene>
    <name evidence="2" type="ORF">PS918_00832</name>
</gene>
<proteinExistence type="predicted"/>
<feature type="region of interest" description="Disordered" evidence="1">
    <location>
        <begin position="1180"/>
        <end position="1199"/>
    </location>
</feature>
<evidence type="ECO:0000256" key="1">
    <source>
        <dbReference type="SAM" id="MobiDB-lite"/>
    </source>
</evidence>
<sequence length="1598" mass="178776">MMATELPYFFDEALLASKAKQPGEREKALNFTLDDLNWLNTVYLATQDARQADARPMHAWQLLLTPAGRPGIALAGAFVMSRPDDGEAMLYTPWKGLIKFADINDLLIKLKAWLKEDIGKRELLRFLSIEQRSALSADTAPGISTQAIVGAVFEQQMLTLERNAAQNITTMIGELVKMPTLQTMLDETLKHALFKAFPKLDQRLTRFVRTGSTDAEHTLPSLSLSDTLLHVYLTNDWPTGGSRVFSNPVHGVSSDDDNQAWEGAVKEIAQSFTPHLRSLVETFWNTPMDHGQPRSAFFAECMRDTFHLKLLQQRQQNVLTTQEYLRLMKVSLAPGATDPLRIEKVRISAPLRHYADLASSLMIGNADTLGYLYTQSRGIEATSDLPAVKKIVLQMLNSEGHEDTLLNFTSLDERRTLLSIEPDEREISGVPIVGSVFEQLMADIQQKQLHNLSHALRRYRESEGTLAPHALIDNALDVRALIDDRLLAANAEGRWSPHVDLRWSAQPATVRGESAKAQLALLSTLERALEQSLEKHPAIPATTTTFADAQRIVDSSLQTLQSSFTHIFATALRSELKLRTAARTLGPTEQAIINSVLDTPVRLQRAAVNGFLPDIFSLALKTGNSTNLMKLASCFVLTERGGLDPNHSGKAIAWTPALGFEAFPSLTPLLTEFQRRLNDQDARSVLLENLERGERLAANTYTLAPLQRIDGHFLDLIHKPYVQLDQSSVTAALGSKLPQATLTSLLNLVALRLPKTGLRRAADIALSLTTQQRLPAWLAKASHKDLVLHAELLQQYLNNVSEDKDYLTGVRSLARTAHHELQKQLKADTFDLDPDKIQVKPRRMLAARPQTLTDFALIHLKDLDQVRFDLVSLDTTPIPKAMNEAYIKSLIRNLKPGHHHQSILNAAFADTAPQAAERKECFYAQLPWQLMHYAHSEKLQERLSQTGFDLIRQIMDMPDATARAAINEANAIIRPLELTGIKSGHAIKVPGTWLIGEKDNAAGPQVLIAPCSPTHGVKEYDGENLLVSELKVRGALQDWVLNSLPAADRTLCKARLTSTDNTSGTFSLASNPVRGNLFRQLFNENASLLGRLLDSQSDNEKQSDWEAIKHVLGEDLDQATSFFMGKLKYPVTVWRSYRDFKESAEDLQLHKWGPAIEAFINAIAQLANLRKSMQTGTTVVSASSEHSAETPESPIKWQDINLTAPDRARLKRHESTDTDLGSLTLDSTLGLYTHPTTKKHYGPVEGRVYPVVKSGTRWRICDDKKQGPYLRQNPAKQWTLDRQAPLARFGMLNRIETAVTAWGGMNVEASGLPQIRLLFPQKARLIDEALDLATHYVWNSVRNLQLLNANSSRHTPVHGIITDFLGVSTALPEHVTMIEQVVSDMFAGLLDPSLRHPNSRRFAVGRLVEGRDDTFAFTVDRDERRRIYLAEKFFFPNFDHYRNYLSDPAFAIRPHSRASTLIHELSHILLKTLDLAYLDTSRPFAELIETTTLRAVQLKNELTDLQRCALSIHTPLSELFSIHDPDTDTWVDWDRSSDDYAGELNTHVLKLTGKTTLKDARDSFINDPTIRLKVQLSNADSVTWLITHLGRQLHTNTP</sequence>
<dbReference type="GO" id="GO:0008237">
    <property type="term" value="F:metallopeptidase activity"/>
    <property type="evidence" value="ECO:0007669"/>
    <property type="project" value="InterPro"/>
</dbReference>
<dbReference type="EMBL" id="CABVIY010000001">
    <property type="protein sequence ID" value="VVP68928.1"/>
    <property type="molecule type" value="Genomic_DNA"/>
</dbReference>
<name>A0A5E7R5U0_PSEFL</name>
<accession>A0A5E7R5U0</accession>
<evidence type="ECO:0000313" key="2">
    <source>
        <dbReference type="EMBL" id="VVP68928.1"/>
    </source>
</evidence>